<gene>
    <name evidence="1" type="ORF">BLE401_11915</name>
</gene>
<dbReference type="STRING" id="288004.AL038_12350"/>
<dbReference type="AlphaFoldDB" id="A0A2N9YGJ1"/>
<accession>A0A2N9YGJ1</accession>
<dbReference type="KEGG" id="blep:AL038_12350"/>
<dbReference type="EMBL" id="CP018889">
    <property type="protein sequence ID" value="AUI69326.1"/>
    <property type="molecule type" value="Genomic_DNA"/>
</dbReference>
<sequence length="63" mass="6980">MCSALLDELSEVSIDEFFAATLEPHHSTTDIYSLAMQGIAYLTPINTENETTTDDVMRLIVSN</sequence>
<reference evidence="2" key="1">
    <citation type="submission" date="2016-12" db="EMBL/GenBank/DDBJ databases">
        <title>Complete Genome Sequence of Beggiatoa leptomitiformis D-401.</title>
        <authorList>
            <person name="Fomenkov A."/>
            <person name="Vincze T."/>
            <person name="Grabovich M."/>
            <person name="Anton B.P."/>
            <person name="Dubinina G."/>
            <person name="Orlova M."/>
            <person name="Belousova E."/>
            <person name="Roberts R.J."/>
        </authorList>
    </citation>
    <scope>NUCLEOTIDE SEQUENCE [LARGE SCALE GENOMIC DNA]</scope>
    <source>
        <strain evidence="2">D-401</strain>
    </source>
</reference>
<dbReference type="Proteomes" id="UP000234271">
    <property type="component" value="Chromosome"/>
</dbReference>
<evidence type="ECO:0000313" key="2">
    <source>
        <dbReference type="Proteomes" id="UP000234271"/>
    </source>
</evidence>
<keyword evidence="2" id="KW-1185">Reference proteome</keyword>
<proteinExistence type="predicted"/>
<organism evidence="1 2">
    <name type="scientific">Beggiatoa leptomitoformis</name>
    <dbReference type="NCBI Taxonomy" id="288004"/>
    <lineage>
        <taxon>Bacteria</taxon>
        <taxon>Pseudomonadati</taxon>
        <taxon>Pseudomonadota</taxon>
        <taxon>Gammaproteobacteria</taxon>
        <taxon>Thiotrichales</taxon>
        <taxon>Thiotrichaceae</taxon>
        <taxon>Beggiatoa</taxon>
    </lineage>
</organism>
<dbReference type="RefSeq" id="WP_062153268.1">
    <property type="nucleotide sequence ID" value="NZ_CP012373.2"/>
</dbReference>
<evidence type="ECO:0000313" key="1">
    <source>
        <dbReference type="EMBL" id="AUI69326.1"/>
    </source>
</evidence>
<dbReference type="OrthoDB" id="9945666at2"/>
<name>A0A2N9YGJ1_9GAMM</name>
<protein>
    <submittedName>
        <fullName evidence="1">Uncharacterized protein</fullName>
    </submittedName>
</protein>